<keyword evidence="6" id="KW-0067">ATP-binding</keyword>
<dbReference type="RefSeq" id="XP_066082221.1">
    <property type="nucleotide sequence ID" value="XM_066226124.1"/>
</dbReference>
<protein>
    <recommendedName>
        <fullName evidence="15">Cadmium ion transporter</fullName>
    </recommendedName>
</protein>
<feature type="compositionally biased region" description="Basic and acidic residues" evidence="9">
    <location>
        <begin position="534"/>
        <end position="546"/>
    </location>
</feature>
<feature type="transmembrane region" description="Helical" evidence="10">
    <location>
        <begin position="829"/>
        <end position="855"/>
    </location>
</feature>
<reference evidence="13 14" key="1">
    <citation type="submission" date="2024-01" db="EMBL/GenBank/DDBJ databases">
        <title>Comparative genomics of Cryptococcus and Kwoniella reveals pathogenesis evolution and contrasting modes of karyotype evolution via chromosome fusion or intercentromeric recombination.</title>
        <authorList>
            <person name="Coelho M.A."/>
            <person name="David-Palma M."/>
            <person name="Shea T."/>
            <person name="Bowers K."/>
            <person name="McGinley-Smith S."/>
            <person name="Mohammad A.W."/>
            <person name="Gnirke A."/>
            <person name="Yurkov A.M."/>
            <person name="Nowrousian M."/>
            <person name="Sun S."/>
            <person name="Cuomo C.A."/>
            <person name="Heitman J."/>
        </authorList>
    </citation>
    <scope>NUCLEOTIDE SEQUENCE [LARGE SCALE GENOMIC DNA]</scope>
    <source>
        <strain evidence="13 14">PYCC6329</strain>
    </source>
</reference>
<keyword evidence="2" id="KW-0813">Transport</keyword>
<dbReference type="PROSITE" id="PS00211">
    <property type="entry name" value="ABC_TRANSPORTER_1"/>
    <property type="match status" value="2"/>
</dbReference>
<feature type="region of interest" description="Disordered" evidence="9">
    <location>
        <begin position="522"/>
        <end position="546"/>
    </location>
</feature>
<dbReference type="SUPFAM" id="SSF90123">
    <property type="entry name" value="ABC transporter transmembrane region"/>
    <property type="match status" value="2"/>
</dbReference>
<feature type="transmembrane region" description="Helical" evidence="10">
    <location>
        <begin position="388"/>
        <end position="411"/>
    </location>
</feature>
<accession>A0AAX4KDY1</accession>
<dbReference type="InterPro" id="IPR036640">
    <property type="entry name" value="ABC1_TM_sf"/>
</dbReference>
<evidence type="ECO:0000256" key="9">
    <source>
        <dbReference type="SAM" id="MobiDB-lite"/>
    </source>
</evidence>
<evidence type="ECO:0000256" key="4">
    <source>
        <dbReference type="ARBA" id="ARBA00022737"/>
    </source>
</evidence>
<evidence type="ECO:0000256" key="8">
    <source>
        <dbReference type="ARBA" id="ARBA00023136"/>
    </source>
</evidence>
<comment type="subcellular location">
    <subcellularLocation>
        <location evidence="1">Membrane</location>
        <topology evidence="1">Multi-pass membrane protein</topology>
    </subcellularLocation>
</comment>
<dbReference type="InterPro" id="IPR003593">
    <property type="entry name" value="AAA+_ATPase"/>
</dbReference>
<feature type="transmembrane region" description="Helical" evidence="10">
    <location>
        <begin position="867"/>
        <end position="895"/>
    </location>
</feature>
<dbReference type="FunFam" id="1.20.1560.10:FF:000013">
    <property type="entry name" value="ABC transporter C family member 2"/>
    <property type="match status" value="1"/>
</dbReference>
<dbReference type="Proteomes" id="UP001358614">
    <property type="component" value="Chromosome 1"/>
</dbReference>
<feature type="domain" description="ABC transporter" evidence="11">
    <location>
        <begin position="530"/>
        <end position="760"/>
    </location>
</feature>
<dbReference type="InterPro" id="IPR003439">
    <property type="entry name" value="ABC_transporter-like_ATP-bd"/>
</dbReference>
<dbReference type="GO" id="GO:0140359">
    <property type="term" value="F:ABC-type transporter activity"/>
    <property type="evidence" value="ECO:0007669"/>
    <property type="project" value="InterPro"/>
</dbReference>
<evidence type="ECO:0008006" key="15">
    <source>
        <dbReference type="Google" id="ProtNLM"/>
    </source>
</evidence>
<dbReference type="GeneID" id="91101126"/>
<proteinExistence type="predicted"/>
<keyword evidence="8 10" id="KW-0472">Membrane</keyword>
<dbReference type="InterPro" id="IPR017871">
    <property type="entry name" value="ABC_transporter-like_CS"/>
</dbReference>
<dbReference type="CDD" id="cd03244">
    <property type="entry name" value="ABCC_MRP_domain2"/>
    <property type="match status" value="1"/>
</dbReference>
<feature type="region of interest" description="Disordered" evidence="9">
    <location>
        <begin position="769"/>
        <end position="791"/>
    </location>
</feature>
<evidence type="ECO:0000256" key="7">
    <source>
        <dbReference type="ARBA" id="ARBA00022989"/>
    </source>
</evidence>
<keyword evidence="5" id="KW-0547">Nucleotide-binding</keyword>
<keyword evidence="3 10" id="KW-0812">Transmembrane</keyword>
<dbReference type="FunFam" id="3.40.50.300:FF:000997">
    <property type="entry name" value="Multidrug resistance-associated protein 1"/>
    <property type="match status" value="1"/>
</dbReference>
<dbReference type="InterPro" id="IPR011527">
    <property type="entry name" value="ABC1_TM_dom"/>
</dbReference>
<feature type="domain" description="ABC transmembrane type-1" evidence="12">
    <location>
        <begin position="148"/>
        <end position="446"/>
    </location>
</feature>
<name>A0AAX4KDY1_9TREE</name>
<evidence type="ECO:0000256" key="10">
    <source>
        <dbReference type="SAM" id="Phobius"/>
    </source>
</evidence>
<evidence type="ECO:0000256" key="3">
    <source>
        <dbReference type="ARBA" id="ARBA00022692"/>
    </source>
</evidence>
<dbReference type="CDD" id="cd03250">
    <property type="entry name" value="ABCC_MRP_domain1"/>
    <property type="match status" value="1"/>
</dbReference>
<feature type="domain" description="ABC transporter" evidence="11">
    <location>
        <begin position="1148"/>
        <end position="1385"/>
    </location>
</feature>
<dbReference type="PANTHER" id="PTHR24223">
    <property type="entry name" value="ATP-BINDING CASSETTE SUB-FAMILY C"/>
    <property type="match status" value="1"/>
</dbReference>
<dbReference type="GO" id="GO:0005524">
    <property type="term" value="F:ATP binding"/>
    <property type="evidence" value="ECO:0007669"/>
    <property type="project" value="UniProtKB-KW"/>
</dbReference>
<feature type="transmembrane region" description="Helical" evidence="10">
    <location>
        <begin position="284"/>
        <end position="304"/>
    </location>
</feature>
<dbReference type="Gene3D" id="3.40.50.300">
    <property type="entry name" value="P-loop containing nucleotide triphosphate hydrolases"/>
    <property type="match status" value="2"/>
</dbReference>
<dbReference type="CDD" id="cd18597">
    <property type="entry name" value="ABC_6TM_YOR1_D1_like"/>
    <property type="match status" value="1"/>
</dbReference>
<feature type="region of interest" description="Disordered" evidence="9">
    <location>
        <begin position="81"/>
        <end position="111"/>
    </location>
</feature>
<evidence type="ECO:0000256" key="6">
    <source>
        <dbReference type="ARBA" id="ARBA00022840"/>
    </source>
</evidence>
<evidence type="ECO:0000259" key="11">
    <source>
        <dbReference type="PROSITE" id="PS50893"/>
    </source>
</evidence>
<dbReference type="FunFam" id="3.40.50.300:FF:000630">
    <property type="entry name" value="ATP-binding cassette (ABC) transporter, putative"/>
    <property type="match status" value="1"/>
</dbReference>
<dbReference type="PROSITE" id="PS50929">
    <property type="entry name" value="ABC_TM1F"/>
    <property type="match status" value="2"/>
</dbReference>
<feature type="transmembrane region" description="Helical" evidence="10">
    <location>
        <begin position="1053"/>
        <end position="1075"/>
    </location>
</feature>
<dbReference type="Pfam" id="PF00005">
    <property type="entry name" value="ABC_tran"/>
    <property type="match status" value="2"/>
</dbReference>
<feature type="transmembrane region" description="Helical" evidence="10">
    <location>
        <begin position="944"/>
        <end position="963"/>
    </location>
</feature>
<evidence type="ECO:0000313" key="13">
    <source>
        <dbReference type="EMBL" id="WWD04254.1"/>
    </source>
</evidence>
<feature type="compositionally biased region" description="Basic and acidic residues" evidence="9">
    <location>
        <begin position="782"/>
        <end position="791"/>
    </location>
</feature>
<evidence type="ECO:0000313" key="14">
    <source>
        <dbReference type="Proteomes" id="UP001358614"/>
    </source>
</evidence>
<dbReference type="InterPro" id="IPR027417">
    <property type="entry name" value="P-loop_NTPase"/>
</dbReference>
<feature type="domain" description="ABC transmembrane type-1" evidence="12">
    <location>
        <begin position="832"/>
        <end position="1110"/>
    </location>
</feature>
<dbReference type="GO" id="GO:0016887">
    <property type="term" value="F:ATP hydrolysis activity"/>
    <property type="evidence" value="ECO:0007669"/>
    <property type="project" value="InterPro"/>
</dbReference>
<evidence type="ECO:0000256" key="1">
    <source>
        <dbReference type="ARBA" id="ARBA00004141"/>
    </source>
</evidence>
<dbReference type="PROSITE" id="PS50893">
    <property type="entry name" value="ABC_TRANSPORTER_2"/>
    <property type="match status" value="2"/>
</dbReference>
<dbReference type="EMBL" id="CP144089">
    <property type="protein sequence ID" value="WWD04254.1"/>
    <property type="molecule type" value="Genomic_DNA"/>
</dbReference>
<feature type="transmembrane region" description="Helical" evidence="10">
    <location>
        <begin position="200"/>
        <end position="223"/>
    </location>
</feature>
<organism evidence="13 14">
    <name type="scientific">Kwoniella europaea PYCC6329</name>
    <dbReference type="NCBI Taxonomy" id="1423913"/>
    <lineage>
        <taxon>Eukaryota</taxon>
        <taxon>Fungi</taxon>
        <taxon>Dikarya</taxon>
        <taxon>Basidiomycota</taxon>
        <taxon>Agaricomycotina</taxon>
        <taxon>Tremellomycetes</taxon>
        <taxon>Tremellales</taxon>
        <taxon>Cryptococcaceae</taxon>
        <taxon>Kwoniella</taxon>
    </lineage>
</organism>
<keyword evidence="7 10" id="KW-1133">Transmembrane helix</keyword>
<dbReference type="Pfam" id="PF00664">
    <property type="entry name" value="ABC_membrane"/>
    <property type="match status" value="2"/>
</dbReference>
<dbReference type="SMART" id="SM00382">
    <property type="entry name" value="AAA"/>
    <property type="match status" value="2"/>
</dbReference>
<dbReference type="PANTHER" id="PTHR24223:SF415">
    <property type="entry name" value="FI20190P1"/>
    <property type="match status" value="1"/>
</dbReference>
<evidence type="ECO:0000259" key="12">
    <source>
        <dbReference type="PROSITE" id="PS50929"/>
    </source>
</evidence>
<keyword evidence="14" id="KW-1185">Reference proteome</keyword>
<evidence type="ECO:0000256" key="5">
    <source>
        <dbReference type="ARBA" id="ARBA00022741"/>
    </source>
</evidence>
<sequence>MSIPFWKPSPAPPAIVKNQPLPWSNAGLLSKLLIHWVAPCVKVAWSRDVTVDDLYDLTPDLQTKLLGDELETSFVNRLPPSLRPKKYKPPKNTDNYSLHESTSSSETTPLLNNAERQHCNSRSIWENGKKYDQSLFKAIYLTIWKQWWWMIIVKLTAIGIRICIPQVMRILITQILLSQQWHQALKHGEPTDHLTPPKSVAYMISIGTGMWALFMVAAVLLYYNYWRARLMGKMVGSALTAVILRKANRLSGKSRIEMTNGRITTMISVDSGFVEHATQQSNEIICLPVSIFVSIGILVCQIGYSAFVGLAVLLLTGPIKVWMFAYISSLRKSQNAIVDQRVKLLSEILNNIRAVKLYAYESWFGQKIGSMRKKELNKFQQNNLVKSLMTSIVTFLPTLAAILTFITYASAGHELNAAIIFPALQYFSFLRTPLAILPEVLTNLSQGWVGIGRIGDLLRAEEMESDIDISPEHQHAIDVKADFQFESVSPSNDQSQRDQERSPYKKTSVINRMRTLRCLERRREQGNGPLQDDQSPHSGDEKPFGLKDIDLKVPKGALVCIVGRVGTGKTALLSGLINEMKRTRGHVRFGGSVSYVPQQAWVQSGTIRENITFSAEKQDVDLERVNVIIDACALRRDIDMWPHGDLTKIGERGITLSGGQRQRICIARAAYEKSDIVLLDDPLSAVDAHVGHHILENCLLNGPMSDRTRVLVTHHFDVLPKADLVLVMERDEQGDGRIIQQGTFTELMHEEGTFKTMFQQYGGTANMNEASRKTESVSSSETESKNATSKDKLIKEDEPNKLILDEDKAEGVVASTVYYNYCRSIRSPFLVIMCFTMLVLAQVASVLNSLFLGYWSEDKFEGLGKTAYVLIYAGLGIGMAIFTWNATFMMSWAGIRASYNMFEKAWNGVMRSPTSWHDRTPTGRIINRLSKDIEILDDTIATKWYDVLSALLAAVGSVALVLYTYPWAVLVFVPVLAYDLLTIRLFRQTSREFNRLMSLLRSDIYTNLGEQLIGIPIIRAFRQQERFEKKFEDSVDTHFSCMMMGGFSQGAWLGLRISLASNSLILAVIISGIMFRESISAAEFGVVLNYIMLTVSIINGFVGDATLVEQLMNTVERVQHYTELPSEASPTIPSDPRPVQIWPDKGAISFNQVKLRYRPELPLVLNDITFSIQPGGKVGVIGRTGAGKSSIAQALFRTVEICGGRIHIDGVDLRTLGLDTLRQRLSIIPQDAFLFGGTVRDNIDPTSSFPDDRLNDALNLIHRDSHSSSTLRDKLRLDTIVANEGSNFSAGEKQLLALLRALVKGSKVLLLDEATSSVDPETDALIQRIIQTEFKDVTLISIAHRLQTVAYYDRILVMEEGRIAEYDEPPTLFDNPNSVFRSLCDKKNVTREELSRIRAAAGK</sequence>
<evidence type="ECO:0000256" key="2">
    <source>
        <dbReference type="ARBA" id="ARBA00022448"/>
    </source>
</evidence>
<keyword evidence="4" id="KW-0677">Repeat</keyword>
<feature type="transmembrane region" description="Helical" evidence="10">
    <location>
        <begin position="1087"/>
        <end position="1107"/>
    </location>
</feature>
<dbReference type="SUPFAM" id="SSF52540">
    <property type="entry name" value="P-loop containing nucleoside triphosphate hydrolases"/>
    <property type="match status" value="2"/>
</dbReference>
<dbReference type="GO" id="GO:0016020">
    <property type="term" value="C:membrane"/>
    <property type="evidence" value="ECO:0007669"/>
    <property type="project" value="UniProtKB-SubCell"/>
</dbReference>
<dbReference type="Gene3D" id="1.20.1560.10">
    <property type="entry name" value="ABC transporter type 1, transmembrane domain"/>
    <property type="match status" value="2"/>
</dbReference>
<dbReference type="KEGG" id="ker:91101126"/>
<dbReference type="InterPro" id="IPR050173">
    <property type="entry name" value="ABC_transporter_C-like"/>
</dbReference>
<gene>
    <name evidence="13" type="ORF">V865_002322</name>
</gene>